<dbReference type="Gene3D" id="1.10.630.10">
    <property type="entry name" value="Cytochrome P450"/>
    <property type="match status" value="1"/>
</dbReference>
<accession>A0ABR2ISW1</accession>
<name>A0ABR2ISW1_9PEZI</name>
<dbReference type="InterPro" id="IPR036396">
    <property type="entry name" value="Cyt_P450_sf"/>
</dbReference>
<evidence type="ECO:0000313" key="9">
    <source>
        <dbReference type="Proteomes" id="UP001390339"/>
    </source>
</evidence>
<evidence type="ECO:0000256" key="2">
    <source>
        <dbReference type="ARBA" id="ARBA00010617"/>
    </source>
</evidence>
<dbReference type="InterPro" id="IPR001128">
    <property type="entry name" value="Cyt_P450"/>
</dbReference>
<keyword evidence="6" id="KW-0503">Monooxygenase</keyword>
<dbReference type="InterPro" id="IPR050529">
    <property type="entry name" value="CYP450_sterol_14alpha_dmase"/>
</dbReference>
<evidence type="ECO:0000256" key="5">
    <source>
        <dbReference type="ARBA" id="ARBA00023004"/>
    </source>
</evidence>
<comment type="cofactor">
    <cofactor evidence="1">
        <name>heme</name>
        <dbReference type="ChEBI" id="CHEBI:30413"/>
    </cofactor>
</comment>
<comment type="caution">
    <text evidence="8">The sequence shown here is derived from an EMBL/GenBank/DDBJ whole genome shotgun (WGS) entry which is preliminary data.</text>
</comment>
<keyword evidence="7" id="KW-0812">Transmembrane</keyword>
<keyword evidence="6" id="KW-0560">Oxidoreductase</keyword>
<feature type="transmembrane region" description="Helical" evidence="7">
    <location>
        <begin position="35"/>
        <end position="58"/>
    </location>
</feature>
<dbReference type="InterPro" id="IPR002403">
    <property type="entry name" value="Cyt_P450_E_grp-IV"/>
</dbReference>
<keyword evidence="4" id="KW-0479">Metal-binding</keyword>
<reference evidence="8 9" key="1">
    <citation type="journal article" date="2024" name="IMA Fungus">
        <title>Apiospora arundinis, a panoply of carbohydrate-active enzymes and secondary metabolites.</title>
        <authorList>
            <person name="Sorensen T."/>
            <person name="Petersen C."/>
            <person name="Muurmann A.T."/>
            <person name="Christiansen J.V."/>
            <person name="Brundto M.L."/>
            <person name="Overgaard C.K."/>
            <person name="Boysen A.T."/>
            <person name="Wollenberg R.D."/>
            <person name="Larsen T.O."/>
            <person name="Sorensen J.L."/>
            <person name="Nielsen K.L."/>
            <person name="Sondergaard T.E."/>
        </authorList>
    </citation>
    <scope>NUCLEOTIDE SEQUENCE [LARGE SCALE GENOMIC DNA]</scope>
    <source>
        <strain evidence="8 9">AAU 773</strain>
    </source>
</reference>
<organism evidence="8 9">
    <name type="scientific">Apiospora arundinis</name>
    <dbReference type="NCBI Taxonomy" id="335852"/>
    <lineage>
        <taxon>Eukaryota</taxon>
        <taxon>Fungi</taxon>
        <taxon>Dikarya</taxon>
        <taxon>Ascomycota</taxon>
        <taxon>Pezizomycotina</taxon>
        <taxon>Sordariomycetes</taxon>
        <taxon>Xylariomycetidae</taxon>
        <taxon>Amphisphaeriales</taxon>
        <taxon>Apiosporaceae</taxon>
        <taxon>Apiospora</taxon>
    </lineage>
</organism>
<protein>
    <recommendedName>
        <fullName evidence="10">Cytochrome P450</fullName>
    </recommendedName>
</protein>
<dbReference type="CDD" id="cd11040">
    <property type="entry name" value="CYP7_CYP8-like"/>
    <property type="match status" value="1"/>
</dbReference>
<dbReference type="PANTHER" id="PTHR24304:SF2">
    <property type="entry name" value="24-HYDROXYCHOLESTEROL 7-ALPHA-HYDROXYLASE"/>
    <property type="match status" value="1"/>
</dbReference>
<evidence type="ECO:0000313" key="8">
    <source>
        <dbReference type="EMBL" id="KAK8867907.1"/>
    </source>
</evidence>
<dbReference type="PRINTS" id="PR00465">
    <property type="entry name" value="EP450IV"/>
</dbReference>
<comment type="similarity">
    <text evidence="2">Belongs to the cytochrome P450 family.</text>
</comment>
<sequence>MDVTWSMVMGLRASIRSLMELLRDGLNHCNPIIEYIEYILLISLLIPIGTFLVTTYSFHIASRLGGRRFRGLEPPTLPYWIPFIGSGLSIATNPHKFYEDVMRKTPGGGIIKARVASLHMYVVTGPENVQTLFRNSKDLTFEFMQLRVAQLVKGLPASDANMLRADDSGTLAVPMSPVPADRRIWRQLHAIYGENLAHGSAVNSLTERFINEFRLQLGKESAGQWKTTQIYALLQDKMFTASTLTLVGPRILDSNVGFAKTFWKYDAGFMRLLLGTPRFACREAWDARDQCLEATKRWLGDGWANTDWSSIALEDPDWEPNFGHRLVRAREKCLESYGISLDGRASLQIGLIWAINANAIPMAAYMLIEMIHEPSLLRRIRDEVATVVGVHQGSSQNLDVAELCALPLLDSVYKECLRLRASIPLTRRLHKDIEIDGYTLRAGNFILAPSWLSHQDEDVWSVPGHPACEFWAERFMSSQKGAAFKAGNFFPYGGGNIICPGRFFAKQEILAAVAMVVASFDMEFVENVQLDGKPSERGPGVDNCDSRGIISLDRDVVVRMRRLQPEEEVMGVKLQDMK</sequence>
<keyword evidence="5" id="KW-0408">Iron</keyword>
<evidence type="ECO:0000256" key="7">
    <source>
        <dbReference type="SAM" id="Phobius"/>
    </source>
</evidence>
<evidence type="ECO:0000256" key="6">
    <source>
        <dbReference type="ARBA" id="ARBA00023033"/>
    </source>
</evidence>
<evidence type="ECO:0000256" key="1">
    <source>
        <dbReference type="ARBA" id="ARBA00001971"/>
    </source>
</evidence>
<evidence type="ECO:0000256" key="3">
    <source>
        <dbReference type="ARBA" id="ARBA00022617"/>
    </source>
</evidence>
<gene>
    <name evidence="8" type="ORF">PGQ11_006485</name>
</gene>
<proteinExistence type="inferred from homology"/>
<evidence type="ECO:0008006" key="10">
    <source>
        <dbReference type="Google" id="ProtNLM"/>
    </source>
</evidence>
<dbReference type="PANTHER" id="PTHR24304">
    <property type="entry name" value="CYTOCHROME P450 FAMILY 7"/>
    <property type="match status" value="1"/>
</dbReference>
<keyword evidence="7" id="KW-0472">Membrane</keyword>
<keyword evidence="7" id="KW-1133">Transmembrane helix</keyword>
<dbReference type="EMBL" id="JAPCWZ010000004">
    <property type="protein sequence ID" value="KAK8867907.1"/>
    <property type="molecule type" value="Genomic_DNA"/>
</dbReference>
<keyword evidence="9" id="KW-1185">Reference proteome</keyword>
<keyword evidence="3" id="KW-0349">Heme</keyword>
<dbReference type="SUPFAM" id="SSF48264">
    <property type="entry name" value="Cytochrome P450"/>
    <property type="match status" value="1"/>
</dbReference>
<evidence type="ECO:0000256" key="4">
    <source>
        <dbReference type="ARBA" id="ARBA00022723"/>
    </source>
</evidence>
<dbReference type="Proteomes" id="UP001390339">
    <property type="component" value="Unassembled WGS sequence"/>
</dbReference>
<dbReference type="Pfam" id="PF00067">
    <property type="entry name" value="p450"/>
    <property type="match status" value="1"/>
</dbReference>